<comment type="function">
    <text evidence="6">Catalyzes the glycosylation of 4,4'-diaponeurosporenoate, i.e. the esterification of glucose at the C1'' position with the carboxyl group of 4,4'-diaponeurosporenic acid, to form glycosyl-4,4'-diaponeurosporenoate. This is a step in the biosynthesis of staphyloxanthin, an orange pigment present in most staphylococci strains.</text>
</comment>
<comment type="caution">
    <text evidence="11">The sequence shown here is derived from an EMBL/GenBank/DDBJ whole genome shotgun (WGS) entry which is preliminary data.</text>
</comment>
<keyword evidence="12" id="KW-1185">Reference proteome</keyword>
<comment type="subcellular location">
    <subcellularLocation>
        <location evidence="1">Cell membrane</location>
    </subcellularLocation>
</comment>
<name>A0ABP7AVW3_9ACTN</name>
<dbReference type="PANTHER" id="PTHR43646">
    <property type="entry name" value="GLYCOSYLTRANSFERASE"/>
    <property type="match status" value="1"/>
</dbReference>
<dbReference type="PANTHER" id="PTHR43646:SF2">
    <property type="entry name" value="GLYCOSYLTRANSFERASE 2-LIKE DOMAIN-CONTAINING PROTEIN"/>
    <property type="match status" value="1"/>
</dbReference>
<evidence type="ECO:0000256" key="8">
    <source>
        <dbReference type="ARBA" id="ARBA00038120"/>
    </source>
</evidence>
<accession>A0ABP7AVW3</accession>
<evidence type="ECO:0000256" key="7">
    <source>
        <dbReference type="ARBA" id="ARBA00037904"/>
    </source>
</evidence>
<evidence type="ECO:0000259" key="10">
    <source>
        <dbReference type="Pfam" id="PF00535"/>
    </source>
</evidence>
<keyword evidence="5" id="KW-0472">Membrane</keyword>
<dbReference type="RefSeq" id="WP_344809719.1">
    <property type="nucleotide sequence ID" value="NZ_BAABAB010000051.1"/>
</dbReference>
<dbReference type="Pfam" id="PF00535">
    <property type="entry name" value="Glycos_transf_2"/>
    <property type="match status" value="1"/>
</dbReference>
<evidence type="ECO:0000256" key="9">
    <source>
        <dbReference type="ARBA" id="ARBA00040345"/>
    </source>
</evidence>
<keyword evidence="2" id="KW-1003">Cell membrane</keyword>
<sequence length="265" mass="27598">MTDVLVAIPAHDEADTIAGCLRSVIDSLRTAARVGAIRRARVAVAAHRCSDDTARIAAAELTSARVDHRLRVVDRPSSVGVVRTELIVDALTAGRGLIPRRTWIFSTDADTVVPPNWVDHTLAIAAESGAELVAGLADLSGWSASSDAQARYAELLASGFSPDGRHSHVYAANLAVAAERFLEVGGFPDRPHGEEHGLLEAVRRSGGTVVQTTASRVRTSSRMPGRAEHGLGALLGRLAAGDTPGQVGAAIRGLDPMSPASSSGL</sequence>
<evidence type="ECO:0000313" key="12">
    <source>
        <dbReference type="Proteomes" id="UP001501490"/>
    </source>
</evidence>
<evidence type="ECO:0000256" key="1">
    <source>
        <dbReference type="ARBA" id="ARBA00004236"/>
    </source>
</evidence>
<evidence type="ECO:0000256" key="3">
    <source>
        <dbReference type="ARBA" id="ARBA00022676"/>
    </source>
</evidence>
<feature type="domain" description="Glycosyltransferase 2-like" evidence="10">
    <location>
        <begin position="6"/>
        <end position="147"/>
    </location>
</feature>
<organism evidence="11 12">
    <name type="scientific">Microlunatus ginsengisoli</name>
    <dbReference type="NCBI Taxonomy" id="363863"/>
    <lineage>
        <taxon>Bacteria</taxon>
        <taxon>Bacillati</taxon>
        <taxon>Actinomycetota</taxon>
        <taxon>Actinomycetes</taxon>
        <taxon>Propionibacteriales</taxon>
        <taxon>Propionibacteriaceae</taxon>
        <taxon>Microlunatus</taxon>
    </lineage>
</organism>
<keyword evidence="4" id="KW-0808">Transferase</keyword>
<reference evidence="12" key="1">
    <citation type="journal article" date="2019" name="Int. J. Syst. Evol. Microbiol.">
        <title>The Global Catalogue of Microorganisms (GCM) 10K type strain sequencing project: providing services to taxonomists for standard genome sequencing and annotation.</title>
        <authorList>
            <consortium name="The Broad Institute Genomics Platform"/>
            <consortium name="The Broad Institute Genome Sequencing Center for Infectious Disease"/>
            <person name="Wu L."/>
            <person name="Ma J."/>
        </authorList>
    </citation>
    <scope>NUCLEOTIDE SEQUENCE [LARGE SCALE GENOMIC DNA]</scope>
    <source>
        <strain evidence="12">JCM 16929</strain>
    </source>
</reference>
<dbReference type="Proteomes" id="UP001501490">
    <property type="component" value="Unassembled WGS sequence"/>
</dbReference>
<evidence type="ECO:0000256" key="4">
    <source>
        <dbReference type="ARBA" id="ARBA00022679"/>
    </source>
</evidence>
<evidence type="ECO:0000256" key="5">
    <source>
        <dbReference type="ARBA" id="ARBA00023136"/>
    </source>
</evidence>
<dbReference type="InterPro" id="IPR029044">
    <property type="entry name" value="Nucleotide-diphossugar_trans"/>
</dbReference>
<dbReference type="InterPro" id="IPR001173">
    <property type="entry name" value="Glyco_trans_2-like"/>
</dbReference>
<proteinExistence type="inferred from homology"/>
<keyword evidence="3" id="KW-0328">Glycosyltransferase</keyword>
<dbReference type="EMBL" id="BAABAB010000051">
    <property type="protein sequence ID" value="GAA3641019.1"/>
    <property type="molecule type" value="Genomic_DNA"/>
</dbReference>
<evidence type="ECO:0000313" key="11">
    <source>
        <dbReference type="EMBL" id="GAA3641019.1"/>
    </source>
</evidence>
<comment type="pathway">
    <text evidence="7">Carotenoid biosynthesis; staphyloxanthin biosynthesis; staphyloxanthin from farnesyl diphosphate: step 4/5.</text>
</comment>
<evidence type="ECO:0000256" key="6">
    <source>
        <dbReference type="ARBA" id="ARBA00037281"/>
    </source>
</evidence>
<dbReference type="SUPFAM" id="SSF53448">
    <property type="entry name" value="Nucleotide-diphospho-sugar transferases"/>
    <property type="match status" value="1"/>
</dbReference>
<evidence type="ECO:0000256" key="2">
    <source>
        <dbReference type="ARBA" id="ARBA00022475"/>
    </source>
</evidence>
<comment type="similarity">
    <text evidence="8">Belongs to the glycosyltransferase 2 family. CrtQ subfamily.</text>
</comment>
<dbReference type="Gene3D" id="3.90.550.10">
    <property type="entry name" value="Spore Coat Polysaccharide Biosynthesis Protein SpsA, Chain A"/>
    <property type="match status" value="1"/>
</dbReference>
<protein>
    <recommendedName>
        <fullName evidence="9">4,4'-diaponeurosporenoate glycosyltransferase</fullName>
    </recommendedName>
</protein>
<gene>
    <name evidence="11" type="ORF">GCM10022236_49570</name>
</gene>